<dbReference type="SUPFAM" id="SSF55729">
    <property type="entry name" value="Acyl-CoA N-acyltransferases (Nat)"/>
    <property type="match status" value="1"/>
</dbReference>
<keyword evidence="4" id="KW-1185">Reference proteome</keyword>
<dbReference type="OrthoDB" id="2061990at2"/>
<name>A0A6G2B7W6_9ACTN</name>
<dbReference type="Gene3D" id="3.40.630.30">
    <property type="match status" value="1"/>
</dbReference>
<dbReference type="PANTHER" id="PTHR43441:SF10">
    <property type="entry name" value="ACETYLTRANSFERASE"/>
    <property type="match status" value="1"/>
</dbReference>
<dbReference type="PROSITE" id="PS51186">
    <property type="entry name" value="GNAT"/>
    <property type="match status" value="1"/>
</dbReference>
<dbReference type="PANTHER" id="PTHR43441">
    <property type="entry name" value="RIBOSOMAL-PROTEIN-SERINE ACETYLTRANSFERASE"/>
    <property type="match status" value="1"/>
</dbReference>
<feature type="domain" description="N-acetyltransferase" evidence="2">
    <location>
        <begin position="19"/>
        <end position="169"/>
    </location>
</feature>
<protein>
    <submittedName>
        <fullName evidence="3">GNAT family N-acetyltransferase</fullName>
    </submittedName>
</protein>
<feature type="region of interest" description="Disordered" evidence="1">
    <location>
        <begin position="170"/>
        <end position="230"/>
    </location>
</feature>
<dbReference type="InterPro" id="IPR000182">
    <property type="entry name" value="GNAT_dom"/>
</dbReference>
<proteinExistence type="predicted"/>
<dbReference type="EMBL" id="WIXO01000001">
    <property type="protein sequence ID" value="MTE18351.1"/>
    <property type="molecule type" value="Genomic_DNA"/>
</dbReference>
<reference evidence="3 4" key="1">
    <citation type="submission" date="2019-11" db="EMBL/GenBank/DDBJ databases">
        <authorList>
            <person name="Yuan L."/>
        </authorList>
    </citation>
    <scope>NUCLEOTIDE SEQUENCE [LARGE SCALE GENOMIC DNA]</scope>
    <source>
        <strain evidence="3 4">TRM43335</strain>
    </source>
</reference>
<evidence type="ECO:0000256" key="1">
    <source>
        <dbReference type="SAM" id="MobiDB-lite"/>
    </source>
</evidence>
<sequence length="250" mass="27462">MRDRLWLPAGLCLRPWALSGISAVPEAFAEPVMERQADTPVTTAAEAEQWLRRRRDQWHRGVAYGFAVADGSDTALGGVAVGGVNTQHGTGWVSYWTTAAARGRGVAAHGCRAPADWCFTDLGLFRLELGHRTDNPASCRVARAAGFAPEGLQRQKLAYNGVRYDVELHARPATDSPPEVVGPKRVSCHQQDRTNQEKGPDEASRLSQSRYPTRHTRSISGPSVTRSKDREPAVLCPDLLLCPYLRPARR</sequence>
<keyword evidence="3" id="KW-0808">Transferase</keyword>
<dbReference type="GO" id="GO:0005737">
    <property type="term" value="C:cytoplasm"/>
    <property type="evidence" value="ECO:0007669"/>
    <property type="project" value="TreeGrafter"/>
</dbReference>
<dbReference type="InterPro" id="IPR016181">
    <property type="entry name" value="Acyl_CoA_acyltransferase"/>
</dbReference>
<organism evidence="3 4">
    <name type="scientific">Streptomyces taklimakanensis</name>
    <dbReference type="NCBI Taxonomy" id="2569853"/>
    <lineage>
        <taxon>Bacteria</taxon>
        <taxon>Bacillati</taxon>
        <taxon>Actinomycetota</taxon>
        <taxon>Actinomycetes</taxon>
        <taxon>Kitasatosporales</taxon>
        <taxon>Streptomycetaceae</taxon>
        <taxon>Streptomyces</taxon>
    </lineage>
</organism>
<dbReference type="InterPro" id="IPR051908">
    <property type="entry name" value="Ribosomal_N-acetyltransferase"/>
</dbReference>
<dbReference type="GO" id="GO:0008999">
    <property type="term" value="F:protein-N-terminal-alanine acetyltransferase activity"/>
    <property type="evidence" value="ECO:0007669"/>
    <property type="project" value="TreeGrafter"/>
</dbReference>
<feature type="compositionally biased region" description="Basic and acidic residues" evidence="1">
    <location>
        <begin position="190"/>
        <end position="204"/>
    </location>
</feature>
<dbReference type="AlphaFoldDB" id="A0A6G2B7W6"/>
<dbReference type="GO" id="GO:1990189">
    <property type="term" value="F:protein N-terminal-serine acetyltransferase activity"/>
    <property type="evidence" value="ECO:0007669"/>
    <property type="project" value="TreeGrafter"/>
</dbReference>
<dbReference type="Proteomes" id="UP000473014">
    <property type="component" value="Unassembled WGS sequence"/>
</dbReference>
<evidence type="ECO:0000313" key="4">
    <source>
        <dbReference type="Proteomes" id="UP000473014"/>
    </source>
</evidence>
<gene>
    <name evidence="3" type="ORF">F0L17_04245</name>
</gene>
<evidence type="ECO:0000259" key="2">
    <source>
        <dbReference type="PROSITE" id="PS51186"/>
    </source>
</evidence>
<comment type="caution">
    <text evidence="3">The sequence shown here is derived from an EMBL/GenBank/DDBJ whole genome shotgun (WGS) entry which is preliminary data.</text>
</comment>
<accession>A0A6G2B7W6</accession>
<evidence type="ECO:0000313" key="3">
    <source>
        <dbReference type="EMBL" id="MTE18351.1"/>
    </source>
</evidence>
<dbReference type="Pfam" id="PF13302">
    <property type="entry name" value="Acetyltransf_3"/>
    <property type="match status" value="1"/>
</dbReference>